<proteinExistence type="predicted"/>
<dbReference type="eggNOG" id="COG0790">
    <property type="taxonomic scope" value="Bacteria"/>
</dbReference>
<keyword evidence="5" id="KW-1185">Reference proteome</keyword>
<sequence>MGIAIGATGLLLLGMFLWMLALSMRKKRLEQERKEREIAQRKALEKNRQKEQSERIAKAESGHIPTILYLAKEAERAQPEEAVYWYTQAAKLDNIAGMYGVVRLSDIFNQNEVLKQQAAFWKLCISAAEGSINDQFEMAKALLKGEGTDVNMEKGVAVMESVAAQNHLGALLYLGDWNIADNNPKKDSKKSTQFYHKAALEKSNEARMKLGLSYIQGRGVPSNFERGIYWLERAAEKGYLEAIYKVGEAWVDHKKNGNAIAYIWMFIAGNLGHKDASHRRDEIAGVIGIDSVVGLQSIAKPMAKKIAEKKVVKHSIIKALNRLHSRDIPVNENTEHSEASAVSDEDKESVSGENSESNIEQAAIPSGDESINTEEKLDFSKSPIDKQ</sequence>
<reference evidence="4 5" key="1">
    <citation type="journal article" date="2012" name="Int. J. Syst. Evol. Microbiol.">
        <title>Vibrio caribbeanicus sp. nov., isolated from the marine sponge Scleritoderma cyanea.</title>
        <authorList>
            <person name="Hoffmann M."/>
            <person name="Monday S.R."/>
            <person name="Allard M.W."/>
            <person name="Strain E.A."/>
            <person name="Whittaker P."/>
            <person name="Naum M."/>
            <person name="McCarthy P.J."/>
            <person name="Lopez J.V."/>
            <person name="Fischer M."/>
            <person name="Brown E.W."/>
        </authorList>
    </citation>
    <scope>NUCLEOTIDE SEQUENCE [LARGE SCALE GENOMIC DNA]</scope>
    <source>
        <strain evidence="4 5">ATCC BAA-2122</strain>
    </source>
</reference>
<accession>E3BJD0</accession>
<dbReference type="STRING" id="796620.VIBC2010_07014"/>
<evidence type="ECO:0000313" key="4">
    <source>
        <dbReference type="EMBL" id="EFP96699.1"/>
    </source>
</evidence>
<dbReference type="SUPFAM" id="SSF81901">
    <property type="entry name" value="HCP-like"/>
    <property type="match status" value="1"/>
</dbReference>
<name>E3BJD0_9VIBR</name>
<dbReference type="Pfam" id="PF08238">
    <property type="entry name" value="Sel1"/>
    <property type="match status" value="4"/>
</dbReference>
<feature type="coiled-coil region" evidence="1">
    <location>
        <begin position="22"/>
        <end position="54"/>
    </location>
</feature>
<dbReference type="InterPro" id="IPR011990">
    <property type="entry name" value="TPR-like_helical_dom_sf"/>
</dbReference>
<feature type="compositionally biased region" description="Basic and acidic residues" evidence="2">
    <location>
        <begin position="373"/>
        <end position="387"/>
    </location>
</feature>
<dbReference type="SMART" id="SM00671">
    <property type="entry name" value="SEL1"/>
    <property type="match status" value="4"/>
</dbReference>
<dbReference type="AlphaFoldDB" id="E3BJD0"/>
<dbReference type="PANTHER" id="PTHR45088">
    <property type="entry name" value="OSJNBA0022H21.17 PROTEIN"/>
    <property type="match status" value="1"/>
</dbReference>
<evidence type="ECO:0008006" key="6">
    <source>
        <dbReference type="Google" id="ProtNLM"/>
    </source>
</evidence>
<feature type="compositionally biased region" description="Basic and acidic residues" evidence="2">
    <location>
        <begin position="328"/>
        <end position="338"/>
    </location>
</feature>
<dbReference type="EMBL" id="AEIU01000069">
    <property type="protein sequence ID" value="EFP96699.1"/>
    <property type="molecule type" value="Genomic_DNA"/>
</dbReference>
<protein>
    <recommendedName>
        <fullName evidence="6">Sel1 repeat family protein</fullName>
    </recommendedName>
</protein>
<dbReference type="InterPro" id="IPR006597">
    <property type="entry name" value="Sel1-like"/>
</dbReference>
<feature type="compositionally biased region" description="Polar residues" evidence="2">
    <location>
        <begin position="351"/>
        <end position="360"/>
    </location>
</feature>
<dbReference type="InterPro" id="IPR053301">
    <property type="entry name" value="F-box_motif"/>
</dbReference>
<evidence type="ECO:0000256" key="1">
    <source>
        <dbReference type="SAM" id="Coils"/>
    </source>
</evidence>
<keyword evidence="3" id="KW-1133">Transmembrane helix</keyword>
<dbReference type="Proteomes" id="UP000002943">
    <property type="component" value="Unassembled WGS sequence"/>
</dbReference>
<feature type="region of interest" description="Disordered" evidence="2">
    <location>
        <begin position="328"/>
        <end position="387"/>
    </location>
</feature>
<keyword evidence="3" id="KW-0812">Transmembrane</keyword>
<evidence type="ECO:0000256" key="2">
    <source>
        <dbReference type="SAM" id="MobiDB-lite"/>
    </source>
</evidence>
<dbReference type="PANTHER" id="PTHR45088:SF1">
    <property type="entry name" value="OS04G0476000 PROTEIN"/>
    <property type="match status" value="1"/>
</dbReference>
<dbReference type="Gene3D" id="1.25.40.10">
    <property type="entry name" value="Tetratricopeptide repeat domain"/>
    <property type="match status" value="1"/>
</dbReference>
<evidence type="ECO:0000313" key="5">
    <source>
        <dbReference type="Proteomes" id="UP000002943"/>
    </source>
</evidence>
<organism evidence="4 5">
    <name type="scientific">Vibrio caribbeanicus ATCC BAA-2122</name>
    <dbReference type="NCBI Taxonomy" id="796620"/>
    <lineage>
        <taxon>Bacteria</taxon>
        <taxon>Pseudomonadati</taxon>
        <taxon>Pseudomonadota</taxon>
        <taxon>Gammaproteobacteria</taxon>
        <taxon>Vibrionales</taxon>
        <taxon>Vibrionaceae</taxon>
        <taxon>Vibrio</taxon>
    </lineage>
</organism>
<keyword evidence="3" id="KW-0472">Membrane</keyword>
<comment type="caution">
    <text evidence="4">The sequence shown here is derived from an EMBL/GenBank/DDBJ whole genome shotgun (WGS) entry which is preliminary data.</text>
</comment>
<keyword evidence="1" id="KW-0175">Coiled coil</keyword>
<evidence type="ECO:0000256" key="3">
    <source>
        <dbReference type="SAM" id="Phobius"/>
    </source>
</evidence>
<gene>
    <name evidence="4" type="ORF">VIBC2010_07014</name>
</gene>
<feature type="transmembrane region" description="Helical" evidence="3">
    <location>
        <begin position="6"/>
        <end position="24"/>
    </location>
</feature>